<dbReference type="GO" id="GO:0008115">
    <property type="term" value="F:sarcosine oxidase activity"/>
    <property type="evidence" value="ECO:0007669"/>
    <property type="project" value="TreeGrafter"/>
</dbReference>
<gene>
    <name evidence="7" type="ORF">WR25_23296</name>
</gene>
<keyword evidence="5" id="KW-0560">Oxidoreductase</keyword>
<dbReference type="InterPro" id="IPR006076">
    <property type="entry name" value="FAD-dep_OxRdtase"/>
</dbReference>
<dbReference type="Gene3D" id="3.30.9.10">
    <property type="entry name" value="D-Amino Acid Oxidase, subunit A, domain 2"/>
    <property type="match status" value="1"/>
</dbReference>
<dbReference type="PANTHER" id="PTHR10961">
    <property type="entry name" value="PEROXISOMAL SARCOSINE OXIDASE"/>
    <property type="match status" value="1"/>
</dbReference>
<comment type="caution">
    <text evidence="7">The sequence shown here is derived from an EMBL/GenBank/DDBJ whole genome shotgun (WGS) entry which is preliminary data.</text>
</comment>
<keyword evidence="4" id="KW-0274">FAD</keyword>
<evidence type="ECO:0000259" key="6">
    <source>
        <dbReference type="Pfam" id="PF01266"/>
    </source>
</evidence>
<dbReference type="AlphaFoldDB" id="A0A2A2J7R6"/>
<dbReference type="Proteomes" id="UP000218231">
    <property type="component" value="Unassembled WGS sequence"/>
</dbReference>
<feature type="domain" description="FAD dependent oxidoreductase" evidence="6">
    <location>
        <begin position="19"/>
        <end position="337"/>
    </location>
</feature>
<dbReference type="Gene3D" id="3.50.50.60">
    <property type="entry name" value="FAD/NAD(P)-binding domain"/>
    <property type="match status" value="1"/>
</dbReference>
<dbReference type="GO" id="GO:0050031">
    <property type="term" value="F:L-pipecolate oxidase activity"/>
    <property type="evidence" value="ECO:0007669"/>
    <property type="project" value="TreeGrafter"/>
</dbReference>
<dbReference type="SUPFAM" id="SSF54373">
    <property type="entry name" value="FAD-linked reductases, C-terminal domain"/>
    <property type="match status" value="1"/>
</dbReference>
<sequence>MNIKKKTKKNIQYDRIHTQGSSHGKTRIIRRAHAEPEIVELVGHTYEQLKELEAKVGTQLWQNIGFLWVSSEKHINTISEALKIYNLPHEIIPGSKINERFHQFDNFDDSFMGLYDPKGGVIFADRWLAAFQDLFLSMGGKIADHEKVLTYRDGNIVEIHTINGNCYKGKKVIFTVGSWLEQIFPDLPMSVQATSLTVCYWSPKEISDIKHFQVGNVPSFYFMNPSTHFAAFALPERDYMGGLKIANEAQTPLNPNGAHPPIDEKGISDMKRFIKQHMPMINNESPMKIEQCKYTVSPDHKYVIGHLPGSKNILIGGCCSGTGFKVGPAIGKALAELAAGKGMTVNIGPFSFERFIKS</sequence>
<organism evidence="7 8">
    <name type="scientific">Diploscapter pachys</name>
    <dbReference type="NCBI Taxonomy" id="2018661"/>
    <lineage>
        <taxon>Eukaryota</taxon>
        <taxon>Metazoa</taxon>
        <taxon>Ecdysozoa</taxon>
        <taxon>Nematoda</taxon>
        <taxon>Chromadorea</taxon>
        <taxon>Rhabditida</taxon>
        <taxon>Rhabditina</taxon>
        <taxon>Rhabditomorpha</taxon>
        <taxon>Rhabditoidea</taxon>
        <taxon>Rhabditidae</taxon>
        <taxon>Diploscapter</taxon>
    </lineage>
</organism>
<name>A0A2A2J7R6_9BILA</name>
<protein>
    <recommendedName>
        <fullName evidence="6">FAD dependent oxidoreductase domain-containing protein</fullName>
    </recommendedName>
</protein>
<comment type="similarity">
    <text evidence="2">Belongs to the MSOX/MTOX family.</text>
</comment>
<accession>A0A2A2J7R6</accession>
<evidence type="ECO:0000256" key="5">
    <source>
        <dbReference type="ARBA" id="ARBA00023002"/>
    </source>
</evidence>
<reference evidence="7 8" key="1">
    <citation type="journal article" date="2017" name="Curr. Biol.">
        <title>Genome architecture and evolution of a unichromosomal asexual nematode.</title>
        <authorList>
            <person name="Fradin H."/>
            <person name="Zegar C."/>
            <person name="Gutwein M."/>
            <person name="Lucas J."/>
            <person name="Kovtun M."/>
            <person name="Corcoran D."/>
            <person name="Baugh L.R."/>
            <person name="Kiontke K."/>
            <person name="Gunsalus K."/>
            <person name="Fitch D.H."/>
            <person name="Piano F."/>
        </authorList>
    </citation>
    <scope>NUCLEOTIDE SEQUENCE [LARGE SCALE GENOMIC DNA]</scope>
    <source>
        <strain evidence="7">PF1309</strain>
    </source>
</reference>
<evidence type="ECO:0000256" key="1">
    <source>
        <dbReference type="ARBA" id="ARBA00001974"/>
    </source>
</evidence>
<keyword evidence="3" id="KW-0285">Flavoprotein</keyword>
<evidence type="ECO:0000256" key="2">
    <source>
        <dbReference type="ARBA" id="ARBA00010989"/>
    </source>
</evidence>
<proteinExistence type="inferred from homology"/>
<dbReference type="EMBL" id="LIAE01010630">
    <property type="protein sequence ID" value="PAV57654.1"/>
    <property type="molecule type" value="Genomic_DNA"/>
</dbReference>
<evidence type="ECO:0000256" key="3">
    <source>
        <dbReference type="ARBA" id="ARBA00022630"/>
    </source>
</evidence>
<dbReference type="InterPro" id="IPR045170">
    <property type="entry name" value="MTOX"/>
</dbReference>
<dbReference type="GO" id="GO:0050660">
    <property type="term" value="F:flavin adenine dinucleotide binding"/>
    <property type="evidence" value="ECO:0007669"/>
    <property type="project" value="InterPro"/>
</dbReference>
<dbReference type="Pfam" id="PF01266">
    <property type="entry name" value="DAO"/>
    <property type="match status" value="1"/>
</dbReference>
<keyword evidence="8" id="KW-1185">Reference proteome</keyword>
<dbReference type="OrthoDB" id="424974at2759"/>
<evidence type="ECO:0000313" key="7">
    <source>
        <dbReference type="EMBL" id="PAV57654.1"/>
    </source>
</evidence>
<dbReference type="GO" id="GO:0033514">
    <property type="term" value="P:L-lysine catabolic process to acetyl-CoA via L-pipecolate"/>
    <property type="evidence" value="ECO:0007669"/>
    <property type="project" value="TreeGrafter"/>
</dbReference>
<dbReference type="PANTHER" id="PTHR10961:SF46">
    <property type="entry name" value="PEROXISOMAL SARCOSINE OXIDASE"/>
    <property type="match status" value="1"/>
</dbReference>
<dbReference type="InterPro" id="IPR036188">
    <property type="entry name" value="FAD/NAD-bd_sf"/>
</dbReference>
<evidence type="ECO:0000256" key="4">
    <source>
        <dbReference type="ARBA" id="ARBA00022827"/>
    </source>
</evidence>
<evidence type="ECO:0000313" key="8">
    <source>
        <dbReference type="Proteomes" id="UP000218231"/>
    </source>
</evidence>
<dbReference type="GO" id="GO:0005777">
    <property type="term" value="C:peroxisome"/>
    <property type="evidence" value="ECO:0007669"/>
    <property type="project" value="TreeGrafter"/>
</dbReference>
<dbReference type="STRING" id="2018661.A0A2A2J7R6"/>
<comment type="cofactor">
    <cofactor evidence="1">
        <name>FAD</name>
        <dbReference type="ChEBI" id="CHEBI:57692"/>
    </cofactor>
</comment>
<dbReference type="SUPFAM" id="SSF51905">
    <property type="entry name" value="FAD/NAD(P)-binding domain"/>
    <property type="match status" value="1"/>
</dbReference>